<organism evidence="2 3">
    <name type="scientific">Liberibacter crescens (strain BT-1)</name>
    <dbReference type="NCBI Taxonomy" id="1215343"/>
    <lineage>
        <taxon>Bacteria</taxon>
        <taxon>Pseudomonadati</taxon>
        <taxon>Pseudomonadota</taxon>
        <taxon>Alphaproteobacteria</taxon>
        <taxon>Hyphomicrobiales</taxon>
        <taxon>Rhizobiaceae</taxon>
        <taxon>Liberibacter</taxon>
    </lineage>
</organism>
<feature type="region of interest" description="Disordered" evidence="1">
    <location>
        <begin position="20"/>
        <end position="41"/>
    </location>
</feature>
<sequence>MKDALATRKAICTGWKPITGNEKNSDRLAARSSIMTDMEHH</sequence>
<protein>
    <submittedName>
        <fullName evidence="2">Uncharacterized protein</fullName>
    </submittedName>
</protein>
<accession>L0EWX6</accession>
<dbReference type="Proteomes" id="UP000010799">
    <property type="component" value="Chromosome"/>
</dbReference>
<dbReference type="STRING" id="1215343.B488_08890"/>
<dbReference type="PATRIC" id="fig|1215343.11.peg.916"/>
<dbReference type="KEGG" id="lcc:B488_08890"/>
<evidence type="ECO:0000313" key="3">
    <source>
        <dbReference type="Proteomes" id="UP000010799"/>
    </source>
</evidence>
<evidence type="ECO:0000313" key="2">
    <source>
        <dbReference type="EMBL" id="AGA64881.1"/>
    </source>
</evidence>
<dbReference type="HOGENOM" id="CLU_3272278_0_0_5"/>
<evidence type="ECO:0000256" key="1">
    <source>
        <dbReference type="SAM" id="MobiDB-lite"/>
    </source>
</evidence>
<name>L0EWX6_LIBCB</name>
<gene>
    <name evidence="2" type="ordered locus">B488_08890</name>
</gene>
<dbReference type="EMBL" id="CP003789">
    <property type="protein sequence ID" value="AGA64881.1"/>
    <property type="molecule type" value="Genomic_DNA"/>
</dbReference>
<dbReference type="AlphaFoldDB" id="L0EWX6"/>
<proteinExistence type="predicted"/>
<reference evidence="2 3" key="1">
    <citation type="journal article" date="2012" name="Stand. Genomic Sci.">
        <title>Complete genome sequence of Liberibacter crescens BT-1.</title>
        <authorList>
            <person name="Leonard M.T."/>
            <person name="Fagen J.R."/>
            <person name="Davis-Richardson A.G."/>
            <person name="Davis M.J."/>
            <person name="Triplett E.W."/>
        </authorList>
    </citation>
    <scope>NUCLEOTIDE SEQUENCE [LARGE SCALE GENOMIC DNA]</scope>
    <source>
        <strain evidence="2 3">BT-1</strain>
    </source>
</reference>
<keyword evidence="3" id="KW-1185">Reference proteome</keyword>